<accession>S8E7Y3</accession>
<dbReference type="InterPro" id="IPR055315">
    <property type="entry name" value="Cramped-like"/>
</dbReference>
<comment type="caution">
    <text evidence="6">The sequence shown here is derived from an EMBL/GenBank/DDBJ whole genome shotgun (WGS) entry which is preliminary data.</text>
</comment>
<evidence type="ECO:0000256" key="1">
    <source>
        <dbReference type="ARBA" id="ARBA00023125"/>
    </source>
</evidence>
<feature type="compositionally biased region" description="Polar residues" evidence="3">
    <location>
        <begin position="127"/>
        <end position="145"/>
    </location>
</feature>
<feature type="non-terminal residue" evidence="6">
    <location>
        <position position="1"/>
    </location>
</feature>
<dbReference type="EMBL" id="AUSU01001044">
    <property type="protein sequence ID" value="EPS71953.1"/>
    <property type="molecule type" value="Genomic_DNA"/>
</dbReference>
<dbReference type="OrthoDB" id="515799at2759"/>
<keyword evidence="1" id="KW-0238">DNA-binding</keyword>
<feature type="domain" description="SANT" evidence="5">
    <location>
        <begin position="11"/>
        <end position="57"/>
    </location>
</feature>
<dbReference type="SMART" id="SM00717">
    <property type="entry name" value="SANT"/>
    <property type="match status" value="1"/>
</dbReference>
<feature type="non-terminal residue" evidence="6">
    <location>
        <position position="657"/>
    </location>
</feature>
<dbReference type="GO" id="GO:0007389">
    <property type="term" value="P:pattern specification process"/>
    <property type="evidence" value="ECO:0007669"/>
    <property type="project" value="TreeGrafter"/>
</dbReference>
<keyword evidence="2" id="KW-0539">Nucleus</keyword>
<feature type="region of interest" description="Disordered" evidence="3">
    <location>
        <begin position="117"/>
        <end position="145"/>
    </location>
</feature>
<dbReference type="CDD" id="cd00167">
    <property type="entry name" value="SANT"/>
    <property type="match status" value="1"/>
</dbReference>
<dbReference type="PANTHER" id="PTHR21677">
    <property type="entry name" value="CRAMPED PROTEIN"/>
    <property type="match status" value="1"/>
</dbReference>
<sequence length="657" mass="74397">VKKQTRRWAAWTRQEEESFFSALRQVGKNFDKITCRVQSKNKDQVRHYYYRLLRRMNKLLDPDLCLNAKNSKYTNTAMLRWWSLLEKYSCKASKLHLKPRRFKIFVENLENQLLRDRKKSMKRRVSSGENNSSFHNIPSSDQIKSSGHDCRAIKVVLESQNVNNKVGKTSNRRWKRGDLHTFTAYKRWEKAAIAGVSLVADAAEHLERVDTDKEIENSLDGSRHGPAVAPQRVASPPYNIFKESVHSHAKIKLQLFPVDERTRRILEVENHNPHLELTLSTRKKISSVLEHLNRKWRNTSFQSRDLVLFPFWVQGENLLGYQKWTKESPFCAADVYCLVGSPATFRLRYGWFSRDEMNSGPAQLSSQMDPNDERAKTCSSSEAANTLILTSTSRPCESLNLPVFEQNSSGGLNDETALIHGRDISHISVVEHNENMVYLAYSFLLSAGEWANTLTDDVTLRDLLSGSGSLPNMDTDPAPLISNGVHHQMLLPFSCDSFDAAIAAHIYKHQNRTGGSEPGNAPPSSSSIWEAEETRDAFSFQKPVVLRVDDDRDKAAASSTSYHTGELPADVDENLTRNDDNLFGDHNLAGSTKDLGGLTDIYWPESLGPLELDVAPAACRYSTDLILSDSLSGFNWLVANSLDAFQNWSFFGFDKKE</sequence>
<reference evidence="6 7" key="1">
    <citation type="journal article" date="2013" name="BMC Genomics">
        <title>The miniature genome of a carnivorous plant Genlisea aurea contains a low number of genes and short non-coding sequences.</title>
        <authorList>
            <person name="Leushkin E.V."/>
            <person name="Sutormin R.A."/>
            <person name="Nabieva E.R."/>
            <person name="Penin A.A."/>
            <person name="Kondrashov A.S."/>
            <person name="Logacheva M.D."/>
        </authorList>
    </citation>
    <scope>NUCLEOTIDE SEQUENCE [LARGE SCALE GENOMIC DNA]</scope>
</reference>
<dbReference type="PROSITE" id="PS51293">
    <property type="entry name" value="SANT"/>
    <property type="match status" value="1"/>
</dbReference>
<evidence type="ECO:0000259" key="4">
    <source>
        <dbReference type="PROSITE" id="PS50090"/>
    </source>
</evidence>
<dbReference type="AlphaFoldDB" id="S8E7Y3"/>
<dbReference type="InterPro" id="IPR001005">
    <property type="entry name" value="SANT/Myb"/>
</dbReference>
<dbReference type="Proteomes" id="UP000015453">
    <property type="component" value="Unassembled WGS sequence"/>
</dbReference>
<dbReference type="GO" id="GO:0005634">
    <property type="term" value="C:nucleus"/>
    <property type="evidence" value="ECO:0007669"/>
    <property type="project" value="TreeGrafter"/>
</dbReference>
<evidence type="ECO:0000313" key="7">
    <source>
        <dbReference type="Proteomes" id="UP000015453"/>
    </source>
</evidence>
<protein>
    <submittedName>
        <fullName evidence="6">Uncharacterized protein</fullName>
    </submittedName>
</protein>
<dbReference type="Pfam" id="PF00249">
    <property type="entry name" value="Myb_DNA-binding"/>
    <property type="match status" value="1"/>
</dbReference>
<dbReference type="Gene3D" id="1.10.10.60">
    <property type="entry name" value="Homeodomain-like"/>
    <property type="match status" value="1"/>
</dbReference>
<proteinExistence type="predicted"/>
<organism evidence="6 7">
    <name type="scientific">Genlisea aurea</name>
    <dbReference type="NCBI Taxonomy" id="192259"/>
    <lineage>
        <taxon>Eukaryota</taxon>
        <taxon>Viridiplantae</taxon>
        <taxon>Streptophyta</taxon>
        <taxon>Embryophyta</taxon>
        <taxon>Tracheophyta</taxon>
        <taxon>Spermatophyta</taxon>
        <taxon>Magnoliopsida</taxon>
        <taxon>eudicotyledons</taxon>
        <taxon>Gunneridae</taxon>
        <taxon>Pentapetalae</taxon>
        <taxon>asterids</taxon>
        <taxon>lamiids</taxon>
        <taxon>Lamiales</taxon>
        <taxon>Lentibulariaceae</taxon>
        <taxon>Genlisea</taxon>
    </lineage>
</organism>
<dbReference type="SUPFAM" id="SSF46689">
    <property type="entry name" value="Homeodomain-like"/>
    <property type="match status" value="1"/>
</dbReference>
<dbReference type="InterPro" id="IPR009057">
    <property type="entry name" value="Homeodomain-like_sf"/>
</dbReference>
<evidence type="ECO:0000313" key="6">
    <source>
        <dbReference type="EMBL" id="EPS71953.1"/>
    </source>
</evidence>
<dbReference type="FunFam" id="1.10.10.60:FF:000287">
    <property type="entry name" value="TSL-kinase interacting protein 1"/>
    <property type="match status" value="1"/>
</dbReference>
<evidence type="ECO:0000256" key="3">
    <source>
        <dbReference type="SAM" id="MobiDB-lite"/>
    </source>
</evidence>
<dbReference type="PROSITE" id="PS50090">
    <property type="entry name" value="MYB_LIKE"/>
    <property type="match status" value="1"/>
</dbReference>
<evidence type="ECO:0000259" key="5">
    <source>
        <dbReference type="PROSITE" id="PS51293"/>
    </source>
</evidence>
<evidence type="ECO:0000256" key="2">
    <source>
        <dbReference type="ARBA" id="ARBA00023242"/>
    </source>
</evidence>
<dbReference type="GO" id="GO:0003677">
    <property type="term" value="F:DNA binding"/>
    <property type="evidence" value="ECO:0007669"/>
    <property type="project" value="UniProtKB-KW"/>
</dbReference>
<dbReference type="InterPro" id="IPR017884">
    <property type="entry name" value="SANT_dom"/>
</dbReference>
<dbReference type="PANTHER" id="PTHR21677:SF1">
    <property type="entry name" value="PROTEIN CRAMPED-LIKE"/>
    <property type="match status" value="1"/>
</dbReference>
<keyword evidence="7" id="KW-1185">Reference proteome</keyword>
<gene>
    <name evidence="6" type="ORF">M569_02804</name>
</gene>
<feature type="domain" description="Myb-like" evidence="4">
    <location>
        <begin position="3"/>
        <end position="53"/>
    </location>
</feature>
<name>S8E7Y3_9LAMI</name>
<dbReference type="GO" id="GO:0003682">
    <property type="term" value="F:chromatin binding"/>
    <property type="evidence" value="ECO:0007669"/>
    <property type="project" value="InterPro"/>
</dbReference>